<reference evidence="1" key="1">
    <citation type="submission" date="2018-11" db="EMBL/GenBank/DDBJ databases">
        <authorList>
            <consortium name="Pathogen Informatics"/>
        </authorList>
    </citation>
    <scope>NUCLEOTIDE SEQUENCE</scope>
</reference>
<comment type="caution">
    <text evidence="1">The sequence shown here is derived from an EMBL/GenBank/DDBJ whole genome shotgun (WGS) entry which is preliminary data.</text>
</comment>
<gene>
    <name evidence="1" type="ORF">PXEA_LOCUS23535</name>
</gene>
<accession>A0A448X7M2</accession>
<organism evidence="1 2">
    <name type="scientific">Protopolystoma xenopodis</name>
    <dbReference type="NCBI Taxonomy" id="117903"/>
    <lineage>
        <taxon>Eukaryota</taxon>
        <taxon>Metazoa</taxon>
        <taxon>Spiralia</taxon>
        <taxon>Lophotrochozoa</taxon>
        <taxon>Platyhelminthes</taxon>
        <taxon>Monogenea</taxon>
        <taxon>Polyopisthocotylea</taxon>
        <taxon>Polystomatidea</taxon>
        <taxon>Polystomatidae</taxon>
        <taxon>Protopolystoma</taxon>
    </lineage>
</organism>
<evidence type="ECO:0000313" key="1">
    <source>
        <dbReference type="EMBL" id="VEL30095.1"/>
    </source>
</evidence>
<sequence>MRDRPVIACRLVAPTLLNLCQLLADFNKKHAVDHIHVSSNALLTWRRKRALLRNSKL</sequence>
<name>A0A448X7M2_9PLAT</name>
<dbReference type="AlphaFoldDB" id="A0A448X7M2"/>
<protein>
    <submittedName>
        <fullName evidence="1">Uncharacterized protein</fullName>
    </submittedName>
</protein>
<evidence type="ECO:0000313" key="2">
    <source>
        <dbReference type="Proteomes" id="UP000784294"/>
    </source>
</evidence>
<dbReference type="EMBL" id="CAAALY010109354">
    <property type="protein sequence ID" value="VEL30095.1"/>
    <property type="molecule type" value="Genomic_DNA"/>
</dbReference>
<dbReference type="Proteomes" id="UP000784294">
    <property type="component" value="Unassembled WGS sequence"/>
</dbReference>
<proteinExistence type="predicted"/>
<keyword evidence="2" id="KW-1185">Reference proteome</keyword>